<dbReference type="InterPro" id="IPR021424">
    <property type="entry name" value="PorA"/>
</dbReference>
<dbReference type="RefSeq" id="WP_095277998.1">
    <property type="nucleotide sequence ID" value="NZ_CP047655.1"/>
</dbReference>
<proteinExistence type="predicted"/>
<dbReference type="Proteomes" id="UP000215771">
    <property type="component" value="Unassembled WGS sequence"/>
</dbReference>
<dbReference type="AlphaFoldDB" id="A0A269PC71"/>
<dbReference type="EMBL" id="NQMQ01000017">
    <property type="protein sequence ID" value="PAJ69303.1"/>
    <property type="molecule type" value="Genomic_DNA"/>
</dbReference>
<evidence type="ECO:0000313" key="2">
    <source>
        <dbReference type="EMBL" id="PAJ69303.1"/>
    </source>
</evidence>
<comment type="caution">
    <text evidence="2">The sequence shown here is derived from an EMBL/GenBank/DDBJ whole genome shotgun (WGS) entry which is preliminary data.</text>
</comment>
<organism evidence="2 3">
    <name type="scientific">Corynebacterium hadale</name>
    <dbReference type="NCBI Taxonomy" id="2026255"/>
    <lineage>
        <taxon>Bacteria</taxon>
        <taxon>Bacillati</taxon>
        <taxon>Actinomycetota</taxon>
        <taxon>Actinomycetes</taxon>
        <taxon>Mycobacteriales</taxon>
        <taxon>Corynebacteriaceae</taxon>
        <taxon>Corynebacterium</taxon>
    </lineage>
</organism>
<keyword evidence="1" id="KW-1133">Transmembrane helix</keyword>
<feature type="transmembrane region" description="Helical" evidence="1">
    <location>
        <begin position="290"/>
        <end position="310"/>
    </location>
</feature>
<evidence type="ECO:0000313" key="3">
    <source>
        <dbReference type="Proteomes" id="UP000215771"/>
    </source>
</evidence>
<accession>A0A269PC71</accession>
<evidence type="ECO:0000256" key="1">
    <source>
        <dbReference type="SAM" id="Phobius"/>
    </source>
</evidence>
<protein>
    <recommendedName>
        <fullName evidence="4">DUF3068 domain-containing protein</fullName>
    </recommendedName>
</protein>
<keyword evidence="1" id="KW-0812">Transmembrane</keyword>
<dbReference type="Pfam" id="PF11271">
    <property type="entry name" value="PorA"/>
    <property type="match status" value="1"/>
</dbReference>
<sequence length="316" mass="33886">MLPKSRILSALLVGLGIALVVAGLLAPRFLLGDARLPLDLAHTTWTLRDDDGTREGEPAPVTRQLHMEVQDPSNDDVASVRIGDTLRAGTAGSDFDNLVTASTWSMVLDRATGQVALPAQVSSQMAMPATEVPVDGPWLKLPSDVQQQDYAVFDPQLRGSAPAQFAGEEEIGGRTVYTFTQHIEPTNLALRYADALNTSTAEVGEGEGTEESAESVRTFRTYAADRSIQVDQVTGLVVGMKEKVDIFYADDNGEHPTNVIAYDAAMSPEDTEAMVAQLSRVVPQSVSQKVTWGTIALGALFTLFGLVGAFRPGRAR</sequence>
<keyword evidence="1" id="KW-0472">Membrane</keyword>
<gene>
    <name evidence="2" type="ORF">CIG21_08325</name>
</gene>
<name>A0A269PC71_9CORY</name>
<evidence type="ECO:0008006" key="4">
    <source>
        <dbReference type="Google" id="ProtNLM"/>
    </source>
</evidence>
<reference evidence="2 3" key="1">
    <citation type="submission" date="2017-08" db="EMBL/GenBank/DDBJ databases">
        <authorList>
            <person name="de Groot N.N."/>
        </authorList>
    </citation>
    <scope>NUCLEOTIDE SEQUENCE [LARGE SCALE GENOMIC DNA]</scope>
    <source>
        <strain evidence="2 3">NBT06-6</strain>
    </source>
</reference>